<reference evidence="1 2" key="1">
    <citation type="submission" date="2021-03" db="EMBL/GenBank/DDBJ databases">
        <title>Fibrella sp. HMF5036 genome sequencing and assembly.</title>
        <authorList>
            <person name="Kang H."/>
            <person name="Kim H."/>
            <person name="Bae S."/>
            <person name="Joh K."/>
        </authorList>
    </citation>
    <scope>NUCLEOTIDE SEQUENCE [LARGE SCALE GENOMIC DNA]</scope>
    <source>
        <strain evidence="1 2">HMF5036</strain>
    </source>
</reference>
<sequence length="60" mass="6386">MATRTLKKPAPLLVQGRNATGKVIEGIIPAGTLSQEDPGLTIQRILSKRKGLVPTPVEPQ</sequence>
<proteinExistence type="predicted"/>
<keyword evidence="2" id="KW-1185">Reference proteome</keyword>
<gene>
    <name evidence="1" type="ORF">J2I48_02785</name>
</gene>
<dbReference type="Proteomes" id="UP000664795">
    <property type="component" value="Unassembled WGS sequence"/>
</dbReference>
<comment type="caution">
    <text evidence="1">The sequence shown here is derived from an EMBL/GenBank/DDBJ whole genome shotgun (WGS) entry which is preliminary data.</text>
</comment>
<name>A0A939G500_9BACT</name>
<accession>A0A939G500</accession>
<protein>
    <submittedName>
        <fullName evidence="1">Uncharacterized protein</fullName>
    </submittedName>
</protein>
<organism evidence="1 2">
    <name type="scientific">Fibrella aquatilis</name>
    <dbReference type="NCBI Taxonomy" id="2817059"/>
    <lineage>
        <taxon>Bacteria</taxon>
        <taxon>Pseudomonadati</taxon>
        <taxon>Bacteroidota</taxon>
        <taxon>Cytophagia</taxon>
        <taxon>Cytophagales</taxon>
        <taxon>Spirosomataceae</taxon>
        <taxon>Fibrella</taxon>
    </lineage>
</organism>
<dbReference type="RefSeq" id="WP_207333868.1">
    <property type="nucleotide sequence ID" value="NZ_JAFMYU010000002.1"/>
</dbReference>
<dbReference type="AlphaFoldDB" id="A0A939G500"/>
<evidence type="ECO:0000313" key="2">
    <source>
        <dbReference type="Proteomes" id="UP000664795"/>
    </source>
</evidence>
<evidence type="ECO:0000313" key="1">
    <source>
        <dbReference type="EMBL" id="MBO0929898.1"/>
    </source>
</evidence>
<dbReference type="EMBL" id="JAFMYU010000002">
    <property type="protein sequence ID" value="MBO0929898.1"/>
    <property type="molecule type" value="Genomic_DNA"/>
</dbReference>